<feature type="region of interest" description="Disordered" evidence="1">
    <location>
        <begin position="1"/>
        <end position="39"/>
    </location>
</feature>
<protein>
    <submittedName>
        <fullName evidence="2">Uncharacterized protein</fullName>
    </submittedName>
</protein>
<dbReference type="EMBL" id="FOZS01000003">
    <property type="protein sequence ID" value="SFS92862.1"/>
    <property type="molecule type" value="Genomic_DNA"/>
</dbReference>
<dbReference type="OrthoDB" id="7348at2157"/>
<dbReference type="Proteomes" id="UP000199199">
    <property type="component" value="Unassembled WGS sequence"/>
</dbReference>
<sequence length="97" mass="10741">MGTSANRWILPHDGRDRESISTSVDGYVAGPNDGRENALGDGRERLHEWIYDLKRWRAAHGLDGGESNRNDEVIAESTENVGAVVMGRRMFSNDDGP</sequence>
<evidence type="ECO:0000313" key="3">
    <source>
        <dbReference type="Proteomes" id="UP000199199"/>
    </source>
</evidence>
<dbReference type="AlphaFoldDB" id="A0A1I6TUE7"/>
<dbReference type="Gene3D" id="3.40.430.10">
    <property type="entry name" value="Dihydrofolate Reductase, subunit A"/>
    <property type="match status" value="1"/>
</dbReference>
<name>A0A1I6TUE7_9EURY</name>
<accession>A0A1I6TUE7</accession>
<evidence type="ECO:0000256" key="1">
    <source>
        <dbReference type="SAM" id="MobiDB-lite"/>
    </source>
</evidence>
<reference evidence="3" key="1">
    <citation type="submission" date="2016-10" db="EMBL/GenBank/DDBJ databases">
        <authorList>
            <person name="Varghese N."/>
            <person name="Submissions S."/>
        </authorList>
    </citation>
    <scope>NUCLEOTIDE SEQUENCE [LARGE SCALE GENOMIC DNA]</scope>
    <source>
        <strain evidence="3">DSM 22427</strain>
    </source>
</reference>
<gene>
    <name evidence="2" type="ORF">SAMN04488556_3449</name>
</gene>
<dbReference type="RefSeq" id="WP_092906280.1">
    <property type="nucleotide sequence ID" value="NZ_FOZS01000003.1"/>
</dbReference>
<feature type="compositionally biased region" description="Basic and acidic residues" evidence="1">
    <location>
        <begin position="10"/>
        <end position="19"/>
    </location>
</feature>
<organism evidence="2 3">
    <name type="scientific">Halostagnicola kamekurae</name>
    <dbReference type="NCBI Taxonomy" id="619731"/>
    <lineage>
        <taxon>Archaea</taxon>
        <taxon>Methanobacteriati</taxon>
        <taxon>Methanobacteriota</taxon>
        <taxon>Stenosarchaea group</taxon>
        <taxon>Halobacteria</taxon>
        <taxon>Halobacteriales</taxon>
        <taxon>Natrialbaceae</taxon>
        <taxon>Halostagnicola</taxon>
    </lineage>
</organism>
<keyword evidence="3" id="KW-1185">Reference proteome</keyword>
<evidence type="ECO:0000313" key="2">
    <source>
        <dbReference type="EMBL" id="SFS92862.1"/>
    </source>
</evidence>
<proteinExistence type="predicted"/>
<dbReference type="InterPro" id="IPR024072">
    <property type="entry name" value="DHFR-like_dom_sf"/>
</dbReference>